<dbReference type="Proteomes" id="UP001445335">
    <property type="component" value="Unassembled WGS sequence"/>
</dbReference>
<reference evidence="15 16" key="1">
    <citation type="journal article" date="2024" name="Nat. Commun.">
        <title>Phylogenomics reveals the evolutionary origins of lichenization in chlorophyte algae.</title>
        <authorList>
            <person name="Puginier C."/>
            <person name="Libourel C."/>
            <person name="Otte J."/>
            <person name="Skaloud P."/>
            <person name="Haon M."/>
            <person name="Grisel S."/>
            <person name="Petersen M."/>
            <person name="Berrin J.G."/>
            <person name="Delaux P.M."/>
            <person name="Dal Grande F."/>
            <person name="Keller J."/>
        </authorList>
    </citation>
    <scope>NUCLEOTIDE SEQUENCE [LARGE SCALE GENOMIC DNA]</scope>
    <source>
        <strain evidence="15 16">SAG 245.80</strain>
    </source>
</reference>
<organism evidence="15 16">
    <name type="scientific">Elliptochloris bilobata</name>
    <dbReference type="NCBI Taxonomy" id="381761"/>
    <lineage>
        <taxon>Eukaryota</taxon>
        <taxon>Viridiplantae</taxon>
        <taxon>Chlorophyta</taxon>
        <taxon>core chlorophytes</taxon>
        <taxon>Trebouxiophyceae</taxon>
        <taxon>Trebouxiophyceae incertae sedis</taxon>
        <taxon>Elliptochloris clade</taxon>
        <taxon>Elliptochloris</taxon>
    </lineage>
</organism>
<evidence type="ECO:0000256" key="9">
    <source>
        <dbReference type="ARBA" id="ARBA00023136"/>
    </source>
</evidence>
<dbReference type="PROSITE" id="PS51371">
    <property type="entry name" value="CBS"/>
    <property type="match status" value="1"/>
</dbReference>
<feature type="transmembrane region" description="Helical" evidence="12">
    <location>
        <begin position="200"/>
        <end position="222"/>
    </location>
</feature>
<feature type="domain" description="CBS" evidence="14">
    <location>
        <begin position="805"/>
        <end position="864"/>
    </location>
</feature>
<evidence type="ECO:0000256" key="11">
    <source>
        <dbReference type="PROSITE-ProRule" id="PRU00703"/>
    </source>
</evidence>
<feature type="transmembrane region" description="Helical" evidence="12">
    <location>
        <begin position="105"/>
        <end position="125"/>
    </location>
</feature>
<feature type="transmembrane region" description="Helical" evidence="12">
    <location>
        <begin position="615"/>
        <end position="633"/>
    </location>
</feature>
<evidence type="ECO:0000256" key="7">
    <source>
        <dbReference type="ARBA" id="ARBA00023065"/>
    </source>
</evidence>
<accession>A0AAW1SJ28</accession>
<dbReference type="EMBL" id="JALJOU010000002">
    <property type="protein sequence ID" value="KAK9845955.1"/>
    <property type="molecule type" value="Genomic_DNA"/>
</dbReference>
<proteinExistence type="inferred from homology"/>
<feature type="transmembrane region" description="Helical" evidence="12">
    <location>
        <begin position="373"/>
        <end position="391"/>
    </location>
</feature>
<sequence>MARVNGAENGLSRGALRSHLDVDDDDPTVGQKFSTETLRRGDAGRGPIPSSLHGAPETAEESREVLARLKRMAGFESQDFDPGENDVEREFQIHRSDQDYALAEFYRWAIAFLIGVAMGCLGFAVDWGIETLNNFKYNNTFDVVNSEGGFWKPYLTYISISIMYALVAGGLVSFVEPLAAGSGIAEVKTYLNGVHIRGLLAVKTLVAKLIGVVFSIAAGLIAGKEGPFVHGGGIVGGGIGAMGSQTLTQLLRGKWKVQAPRRWGGFFRNDADHRDFTAIGTAAGVATAFASPIGGLLFTIEEGASFYSTSIFWRGFLSTGIGVLTLHFLVECSQHPHNIMSAHFGRYRDFGLYTDSLAFYGSRMFYYVWDLPIFFTMGAIGGLMGALWVHVNVKITAFRHHRINFRSPWKRLLEVAVLVFVTASIWFLVAFWSPCAALPDAGDLVWLEAKDDQDAVVTEEFYAGGGQVARRGLEHFPQLWCPAGSYSVYGQLFFTPLSQALRLIIHLGEPLPPDALDRFYTDTRALLLFFTLPYALMMWTNGVGASTGMFVPALAVGATGGKLMGQLVRAIVRGLGSKLRVSLASYSVVGAAAFMGGATRMTLTTTVMVMETTGALQLIVPLMLTVFVAKVVGDKFGMGMDDTHMAIRGAPVLDEPALSAEQKMIADKLAVSELMSMAVVALPPIVRVRQLVETLRCCAHQAFPVTPEVRRAYDSAEPFDLHGVILRSTLLRLLQHRIGFFSLDPGGDVPPARSHIPTTQRERLRLLERMEQRPLKLRPKEDGERVIRGLTPAEEGMLMDLRPFMQRNPFVVQADASLSRAYRLFRTMGLRHLFVAPPQPKVMGVITRKDIAEANAKLALGRKANLGLTTPSERLVRRGSLPFIPYGAYDPTVGYSSSRLAPVAEGGSGDLELGGAGTPRALAGVTREQPSPSLGAAGPGGERDPRRRGGGARRNGEHESDGSASAAGDGESAPLLDTDLRSV</sequence>
<feature type="region of interest" description="Disordered" evidence="13">
    <location>
        <begin position="1"/>
        <end position="60"/>
    </location>
</feature>
<keyword evidence="9 12" id="KW-0472">Membrane</keyword>
<dbReference type="Gene3D" id="1.10.3080.10">
    <property type="entry name" value="Clc chloride channel"/>
    <property type="match status" value="1"/>
</dbReference>
<feature type="compositionally biased region" description="Low complexity" evidence="13">
    <location>
        <begin position="962"/>
        <end position="973"/>
    </location>
</feature>
<keyword evidence="4 12" id="KW-0812">Transmembrane</keyword>
<dbReference type="PRINTS" id="PR00762">
    <property type="entry name" value="CLCHANNEL"/>
</dbReference>
<evidence type="ECO:0000256" key="13">
    <source>
        <dbReference type="SAM" id="MobiDB-lite"/>
    </source>
</evidence>
<keyword evidence="5" id="KW-0677">Repeat</keyword>
<comment type="caution">
    <text evidence="15">The sequence shown here is derived from an EMBL/GenBank/DDBJ whole genome shotgun (WGS) entry which is preliminary data.</text>
</comment>
<keyword evidence="6 12" id="KW-1133">Transmembrane helix</keyword>
<keyword evidence="3 12" id="KW-0813">Transport</keyword>
<dbReference type="GO" id="GO:0016020">
    <property type="term" value="C:membrane"/>
    <property type="evidence" value="ECO:0007669"/>
    <property type="project" value="UniProtKB-SubCell"/>
</dbReference>
<evidence type="ECO:0000256" key="3">
    <source>
        <dbReference type="ARBA" id="ARBA00022448"/>
    </source>
</evidence>
<evidence type="ECO:0000256" key="10">
    <source>
        <dbReference type="ARBA" id="ARBA00023214"/>
    </source>
</evidence>
<dbReference type="InterPro" id="IPR046342">
    <property type="entry name" value="CBS_dom_sf"/>
</dbReference>
<evidence type="ECO:0000313" key="16">
    <source>
        <dbReference type="Proteomes" id="UP001445335"/>
    </source>
</evidence>
<evidence type="ECO:0000313" key="15">
    <source>
        <dbReference type="EMBL" id="KAK9845955.1"/>
    </source>
</evidence>
<evidence type="ECO:0000256" key="5">
    <source>
        <dbReference type="ARBA" id="ARBA00022737"/>
    </source>
</evidence>
<feature type="transmembrane region" description="Helical" evidence="12">
    <location>
        <begin position="412"/>
        <end position="432"/>
    </location>
</feature>
<evidence type="ECO:0000256" key="6">
    <source>
        <dbReference type="ARBA" id="ARBA00022989"/>
    </source>
</evidence>
<comment type="subcellular location">
    <subcellularLocation>
        <location evidence="1 12">Membrane</location>
        <topology evidence="1 12">Multi-pass membrane protein</topology>
    </subcellularLocation>
</comment>
<keyword evidence="7 12" id="KW-0406">Ion transport</keyword>
<dbReference type="InterPro" id="IPR000644">
    <property type="entry name" value="CBS_dom"/>
</dbReference>
<feature type="region of interest" description="Disordered" evidence="13">
    <location>
        <begin position="906"/>
        <end position="983"/>
    </location>
</feature>
<evidence type="ECO:0000256" key="8">
    <source>
        <dbReference type="ARBA" id="ARBA00023122"/>
    </source>
</evidence>
<evidence type="ECO:0000256" key="4">
    <source>
        <dbReference type="ARBA" id="ARBA00022692"/>
    </source>
</evidence>
<evidence type="ECO:0000256" key="12">
    <source>
        <dbReference type="RuleBase" id="RU361221"/>
    </source>
</evidence>
<feature type="transmembrane region" description="Helical" evidence="12">
    <location>
        <begin position="583"/>
        <end position="603"/>
    </location>
</feature>
<dbReference type="InterPro" id="IPR014743">
    <property type="entry name" value="Cl-channel_core"/>
</dbReference>
<gene>
    <name evidence="15" type="ORF">WJX81_006773</name>
</gene>
<keyword evidence="10 12" id="KW-0868">Chloride</keyword>
<dbReference type="InterPro" id="IPR001807">
    <property type="entry name" value="ClC"/>
</dbReference>
<dbReference type="Gene3D" id="3.10.580.10">
    <property type="entry name" value="CBS-domain"/>
    <property type="match status" value="1"/>
</dbReference>
<evidence type="ECO:0000256" key="1">
    <source>
        <dbReference type="ARBA" id="ARBA00004141"/>
    </source>
</evidence>
<evidence type="ECO:0000256" key="2">
    <source>
        <dbReference type="ARBA" id="ARBA00009476"/>
    </source>
</evidence>
<comment type="caution">
    <text evidence="12">Lacks conserved residue(s) required for the propagation of feature annotation.</text>
</comment>
<feature type="transmembrane region" description="Helical" evidence="12">
    <location>
        <begin position="154"/>
        <end position="179"/>
    </location>
</feature>
<dbReference type="GO" id="GO:0005254">
    <property type="term" value="F:chloride channel activity"/>
    <property type="evidence" value="ECO:0007669"/>
    <property type="project" value="UniProtKB-UniRule"/>
</dbReference>
<evidence type="ECO:0000259" key="14">
    <source>
        <dbReference type="PROSITE" id="PS51371"/>
    </source>
</evidence>
<dbReference type="AlphaFoldDB" id="A0AAW1SJ28"/>
<protein>
    <recommendedName>
        <fullName evidence="12">Chloride channel protein</fullName>
    </recommendedName>
</protein>
<keyword evidence="16" id="KW-1185">Reference proteome</keyword>
<dbReference type="Pfam" id="PF00654">
    <property type="entry name" value="Voltage_CLC"/>
    <property type="match status" value="1"/>
</dbReference>
<name>A0AAW1SJ28_9CHLO</name>
<feature type="transmembrane region" description="Helical" evidence="12">
    <location>
        <begin position="311"/>
        <end position="330"/>
    </location>
</feature>
<dbReference type="Pfam" id="PF00571">
    <property type="entry name" value="CBS"/>
    <property type="match status" value="1"/>
</dbReference>
<comment type="similarity">
    <text evidence="2 12">Belongs to the chloride channel (TC 2.A.49) family.</text>
</comment>
<dbReference type="PANTHER" id="PTHR11689:SF136">
    <property type="entry name" value="H(+)_CL(-) EXCHANGE TRANSPORTER 7"/>
    <property type="match status" value="1"/>
</dbReference>
<feature type="compositionally biased region" description="Gly residues" evidence="13">
    <location>
        <begin position="906"/>
        <end position="917"/>
    </location>
</feature>
<feature type="transmembrane region" description="Helical" evidence="12">
    <location>
        <begin position="276"/>
        <end position="299"/>
    </location>
</feature>
<dbReference type="SUPFAM" id="SSF81340">
    <property type="entry name" value="Clc chloride channel"/>
    <property type="match status" value="1"/>
</dbReference>
<dbReference type="InterPro" id="IPR051280">
    <property type="entry name" value="Cl-channel/antiporter"/>
</dbReference>
<dbReference type="SUPFAM" id="SSF54631">
    <property type="entry name" value="CBS-domain pair"/>
    <property type="match status" value="1"/>
</dbReference>
<dbReference type="PANTHER" id="PTHR11689">
    <property type="entry name" value="CHLORIDE CHANNEL PROTEIN CLC FAMILY MEMBER"/>
    <property type="match status" value="1"/>
</dbReference>
<keyword evidence="8 11" id="KW-0129">CBS domain</keyword>